<evidence type="ECO:0000256" key="1">
    <source>
        <dbReference type="SAM" id="MobiDB-lite"/>
    </source>
</evidence>
<organism evidence="2 3">
    <name type="scientific">Meleagris gallopavo</name>
    <name type="common">Wild turkey</name>
    <dbReference type="NCBI Taxonomy" id="9103"/>
    <lineage>
        <taxon>Eukaryota</taxon>
        <taxon>Metazoa</taxon>
        <taxon>Chordata</taxon>
        <taxon>Craniata</taxon>
        <taxon>Vertebrata</taxon>
        <taxon>Euteleostomi</taxon>
        <taxon>Archelosauria</taxon>
        <taxon>Archosauria</taxon>
        <taxon>Dinosauria</taxon>
        <taxon>Saurischia</taxon>
        <taxon>Theropoda</taxon>
        <taxon>Coelurosauria</taxon>
        <taxon>Aves</taxon>
        <taxon>Neognathae</taxon>
        <taxon>Galloanserae</taxon>
        <taxon>Galliformes</taxon>
        <taxon>Phasianidae</taxon>
        <taxon>Meleagridinae</taxon>
        <taxon>Meleagris</taxon>
    </lineage>
</organism>
<reference evidence="2" key="3">
    <citation type="submission" date="2025-09" db="UniProtKB">
        <authorList>
            <consortium name="Ensembl"/>
        </authorList>
    </citation>
    <scope>IDENTIFICATION</scope>
</reference>
<keyword evidence="3" id="KW-1185">Reference proteome</keyword>
<feature type="compositionally biased region" description="Low complexity" evidence="1">
    <location>
        <begin position="279"/>
        <end position="296"/>
    </location>
</feature>
<evidence type="ECO:0000313" key="2">
    <source>
        <dbReference type="Ensembl" id="ENSMGAP00000027305.1"/>
    </source>
</evidence>
<dbReference type="Proteomes" id="UP000001645">
    <property type="component" value="Unplaced"/>
</dbReference>
<protein>
    <submittedName>
        <fullName evidence="2">Uncharacterized protein</fullName>
    </submittedName>
</protein>
<name>A0A803Y6A8_MELGA</name>
<feature type="region of interest" description="Disordered" evidence="1">
    <location>
        <begin position="232"/>
        <end position="296"/>
    </location>
</feature>
<dbReference type="Ensembl" id="ENSMGAT00000031059.1">
    <property type="protein sequence ID" value="ENSMGAP00000027305.1"/>
    <property type="gene ID" value="ENSMGAG00000022465.1"/>
</dbReference>
<evidence type="ECO:0000313" key="3">
    <source>
        <dbReference type="Proteomes" id="UP000001645"/>
    </source>
</evidence>
<dbReference type="GeneTree" id="ENSGT00940000175000"/>
<feature type="region of interest" description="Disordered" evidence="1">
    <location>
        <begin position="64"/>
        <end position="129"/>
    </location>
</feature>
<proteinExistence type="predicted"/>
<accession>A0A803Y6A8</accession>
<dbReference type="InParanoid" id="A0A803Y6A8"/>
<feature type="compositionally biased region" description="Basic and acidic residues" evidence="1">
    <location>
        <begin position="105"/>
        <end position="115"/>
    </location>
</feature>
<sequence>MFAMDYSYLNSYDSCVAAMEASAYEFSPCSQPGGFQYSPMRGGFGAAPPCPPLSTANCALGALRDHQPSPYSAGNGSTPPQNPLPASRSVGAVDEKPCGNPFSRAEGRNGQRTERNGSGGGFGAEPGAVRAVPVPVPVPVPLRSVRRKTPPSRAPRSDPQRSFAAIPVFSHPPVPSVSSLRPSSGRSVPSRPAAEFSPSLRSVPSVALLVALFRPAASKRFPFPRPFRFDVSHPVPNPDSIRNGSFSPVRPGASPNRSSMCRASPRRPSVPLHPDLLQSPNPASRPPASRSPASHPAAIPKSFIPTSCIPSRPPASRPPASRPPAIPKSFIPTSCIPTPCIPTSCNPQIPHPDLLHPNLLHPILLHPDLLHPDPLHSNLLHPQILHLILLHPDPLHPDHLHPNLLHPQILHLILLHPDPLHPNPLHPPLPHASIPAPRIHPCPIYPSLPTHPSLLASSIPACIHPCLHPSLPHTSIPSPCVHPCPI</sequence>
<dbReference type="AlphaFoldDB" id="A0A803Y6A8"/>
<feature type="compositionally biased region" description="Low complexity" evidence="1">
    <location>
        <begin position="176"/>
        <end position="192"/>
    </location>
</feature>
<reference evidence="2" key="1">
    <citation type="journal article" date="2010" name="PLoS Biol.">
        <title>Multi-platform next-generation sequencing of the domestic turkey (Meleagris gallopavo): genome assembly and analysis.</title>
        <authorList>
            <person name="Dalloul R.A."/>
            <person name="Long J.A."/>
            <person name="Zimin A.V."/>
            <person name="Aslam L."/>
            <person name="Beal K."/>
            <person name="Blomberg L.A."/>
            <person name="Bouffard P."/>
            <person name="Burt D.W."/>
            <person name="Crasta O."/>
            <person name="Crooijmans R.P."/>
            <person name="Cooper K."/>
            <person name="Coulombe R.A."/>
            <person name="De S."/>
            <person name="Delany M.E."/>
            <person name="Dodgson J.B."/>
            <person name="Dong J.J."/>
            <person name="Evans C."/>
            <person name="Frederickson K.M."/>
            <person name="Flicek P."/>
            <person name="Florea L."/>
            <person name="Folkerts O."/>
            <person name="Groenen M.A."/>
            <person name="Harkins T.T."/>
            <person name="Herrero J."/>
            <person name="Hoffmann S."/>
            <person name="Megens H.J."/>
            <person name="Jiang A."/>
            <person name="de Jong P."/>
            <person name="Kaiser P."/>
            <person name="Kim H."/>
            <person name="Kim K.W."/>
            <person name="Kim S."/>
            <person name="Langenberger D."/>
            <person name="Lee M.K."/>
            <person name="Lee T."/>
            <person name="Mane S."/>
            <person name="Marcais G."/>
            <person name="Marz M."/>
            <person name="McElroy A.P."/>
            <person name="Modise T."/>
            <person name="Nefedov M."/>
            <person name="Notredame C."/>
            <person name="Paton I.R."/>
            <person name="Payne W.S."/>
            <person name="Pertea G."/>
            <person name="Prickett D."/>
            <person name="Puiu D."/>
            <person name="Qioa D."/>
            <person name="Raineri E."/>
            <person name="Ruffier M."/>
            <person name="Salzberg S.L."/>
            <person name="Schatz M.C."/>
            <person name="Scheuring C."/>
            <person name="Schmidt C.J."/>
            <person name="Schroeder S."/>
            <person name="Searle S.M."/>
            <person name="Smith E.J."/>
            <person name="Smith J."/>
            <person name="Sonstegard T.S."/>
            <person name="Stadler P.F."/>
            <person name="Tafer H."/>
            <person name="Tu Z.J."/>
            <person name="Van Tassell C.P."/>
            <person name="Vilella A.J."/>
            <person name="Williams K.P."/>
            <person name="Yorke J.A."/>
            <person name="Zhang L."/>
            <person name="Zhang H.B."/>
            <person name="Zhang X."/>
            <person name="Zhang Y."/>
            <person name="Reed K.M."/>
        </authorList>
    </citation>
    <scope>NUCLEOTIDE SEQUENCE [LARGE SCALE GENOMIC DNA]</scope>
</reference>
<feature type="region of interest" description="Disordered" evidence="1">
    <location>
        <begin position="141"/>
        <end position="197"/>
    </location>
</feature>
<feature type="compositionally biased region" description="Polar residues" evidence="1">
    <location>
        <begin position="69"/>
        <end position="79"/>
    </location>
</feature>
<reference evidence="2" key="2">
    <citation type="submission" date="2025-08" db="UniProtKB">
        <authorList>
            <consortium name="Ensembl"/>
        </authorList>
    </citation>
    <scope>IDENTIFICATION</scope>
</reference>
<gene>
    <name evidence="2" type="primary">LOC109364373</name>
</gene>